<protein>
    <submittedName>
        <fullName evidence="2">MBL fold metallo-hydrolase</fullName>
    </submittedName>
</protein>
<proteinExistence type="predicted"/>
<comment type="caution">
    <text evidence="2">The sequence shown here is derived from an EMBL/GenBank/DDBJ whole genome shotgun (WGS) entry which is preliminary data.</text>
</comment>
<evidence type="ECO:0000259" key="1">
    <source>
        <dbReference type="Pfam" id="PF12706"/>
    </source>
</evidence>
<evidence type="ECO:0000313" key="2">
    <source>
        <dbReference type="EMBL" id="MFC1849896.1"/>
    </source>
</evidence>
<gene>
    <name evidence="2" type="ORF">ACFL27_06775</name>
</gene>
<dbReference type="EMBL" id="JBHPBY010000064">
    <property type="protein sequence ID" value="MFC1849896.1"/>
    <property type="molecule type" value="Genomic_DNA"/>
</dbReference>
<feature type="domain" description="Metallo-beta-lactamase" evidence="1">
    <location>
        <begin position="59"/>
        <end position="102"/>
    </location>
</feature>
<dbReference type="Gene3D" id="3.60.15.10">
    <property type="entry name" value="Ribonuclease Z/Hydroxyacylglutathione hydrolase-like"/>
    <property type="match status" value="1"/>
</dbReference>
<sequence>MNYDRFNRYFQYDPYVNSDANSFKRHVRNLRTMQVLPDLGEHVYFEDWVASEEERDAGADPGIQGVLLSHAHVDHHGCIKFLNPRIPVYCHPSTAAFYQQQHIKLYFYKSEPGKIKNTKANNELGGR</sequence>
<dbReference type="Proteomes" id="UP001594351">
    <property type="component" value="Unassembled WGS sequence"/>
</dbReference>
<accession>A0ABV6YUL7</accession>
<dbReference type="InterPro" id="IPR036866">
    <property type="entry name" value="RibonucZ/Hydroxyglut_hydro"/>
</dbReference>
<keyword evidence="3" id="KW-1185">Reference proteome</keyword>
<name>A0ABV6YUL7_UNCC1</name>
<dbReference type="Pfam" id="PF12706">
    <property type="entry name" value="Lactamase_B_2"/>
    <property type="match status" value="1"/>
</dbReference>
<dbReference type="InterPro" id="IPR001279">
    <property type="entry name" value="Metallo-B-lactamas"/>
</dbReference>
<reference evidence="2 3" key="1">
    <citation type="submission" date="2024-09" db="EMBL/GenBank/DDBJ databases">
        <title>Laminarin stimulates single cell rates of sulfate reduction while oxygen inhibits transcriptomic activity in coastal marine sediment.</title>
        <authorList>
            <person name="Lindsay M."/>
            <person name="Orcutt B."/>
            <person name="Emerson D."/>
            <person name="Stepanauskas R."/>
            <person name="D'Angelo T."/>
        </authorList>
    </citation>
    <scope>NUCLEOTIDE SEQUENCE [LARGE SCALE GENOMIC DNA]</scope>
    <source>
        <strain evidence="2">SAG AM-311-K15</strain>
    </source>
</reference>
<evidence type="ECO:0000313" key="3">
    <source>
        <dbReference type="Proteomes" id="UP001594351"/>
    </source>
</evidence>
<organism evidence="2 3">
    <name type="scientific">candidate division CSSED10-310 bacterium</name>
    <dbReference type="NCBI Taxonomy" id="2855610"/>
    <lineage>
        <taxon>Bacteria</taxon>
        <taxon>Bacteria division CSSED10-310</taxon>
    </lineage>
</organism>
<dbReference type="SUPFAM" id="SSF56281">
    <property type="entry name" value="Metallo-hydrolase/oxidoreductase"/>
    <property type="match status" value="1"/>
</dbReference>